<evidence type="ECO:0000313" key="7">
    <source>
        <dbReference type="Proteomes" id="UP001629246"/>
    </source>
</evidence>
<feature type="compositionally biased region" description="Low complexity" evidence="3">
    <location>
        <begin position="31"/>
        <end position="45"/>
    </location>
</feature>
<keyword evidence="4" id="KW-0732">Signal</keyword>
<feature type="compositionally biased region" description="Pro residues" evidence="3">
    <location>
        <begin position="171"/>
        <end position="181"/>
    </location>
</feature>
<keyword evidence="2" id="KW-0677">Repeat</keyword>
<dbReference type="PANTHER" id="PTHR10827:SF98">
    <property type="entry name" value="45 KDA CALCIUM-BINDING PROTEIN"/>
    <property type="match status" value="1"/>
</dbReference>
<keyword evidence="7" id="KW-1185">Reference proteome</keyword>
<dbReference type="PROSITE" id="PS51257">
    <property type="entry name" value="PROKAR_LIPOPROTEIN"/>
    <property type="match status" value="1"/>
</dbReference>
<dbReference type="InterPro" id="IPR002048">
    <property type="entry name" value="EF_hand_dom"/>
</dbReference>
<feature type="region of interest" description="Disordered" evidence="3">
    <location>
        <begin position="144"/>
        <end position="181"/>
    </location>
</feature>
<feature type="domain" description="EF-hand" evidence="5">
    <location>
        <begin position="72"/>
        <end position="107"/>
    </location>
</feature>
<dbReference type="EMBL" id="JAQQFM010000001">
    <property type="protein sequence ID" value="MFL9922901.1"/>
    <property type="molecule type" value="Genomic_DNA"/>
</dbReference>
<keyword evidence="1" id="KW-0479">Metal-binding</keyword>
<dbReference type="RefSeq" id="WP_408154015.1">
    <property type="nucleotide sequence ID" value="NZ_JAQQFM010000001.1"/>
</dbReference>
<evidence type="ECO:0000256" key="2">
    <source>
        <dbReference type="ARBA" id="ARBA00022737"/>
    </source>
</evidence>
<dbReference type="Gene3D" id="1.10.238.10">
    <property type="entry name" value="EF-hand"/>
    <property type="match status" value="2"/>
</dbReference>
<dbReference type="PROSITE" id="PS00018">
    <property type="entry name" value="EF_HAND_1"/>
    <property type="match status" value="1"/>
</dbReference>
<dbReference type="PROSITE" id="PS50222">
    <property type="entry name" value="EF_HAND_2"/>
    <property type="match status" value="1"/>
</dbReference>
<gene>
    <name evidence="6" type="ORF">PQR62_01395</name>
</gene>
<evidence type="ECO:0000256" key="3">
    <source>
        <dbReference type="SAM" id="MobiDB-lite"/>
    </source>
</evidence>
<evidence type="ECO:0000256" key="1">
    <source>
        <dbReference type="ARBA" id="ARBA00022723"/>
    </source>
</evidence>
<dbReference type="SUPFAM" id="SSF47473">
    <property type="entry name" value="EF-hand"/>
    <property type="match status" value="1"/>
</dbReference>
<sequence>MKYVSPILIGMLGALALSACAPQATQPNASQAAATGSTAGTSGPARPAGGHGREAFMGSYDTNGDGVVTRAEYDAVRLARFRAADKNNDGVLSEDEYVNEFESRLKQQYAAGGREPDKSYAAAIRQAHVRFALLDRNHDGVLSQAEEKEIMDKTFAQNDTNHDGKVDASDPLPPPRNNDGN</sequence>
<protein>
    <recommendedName>
        <fullName evidence="5">EF-hand domain-containing protein</fullName>
    </recommendedName>
</protein>
<evidence type="ECO:0000259" key="5">
    <source>
        <dbReference type="PROSITE" id="PS50222"/>
    </source>
</evidence>
<reference evidence="6 7" key="1">
    <citation type="journal article" date="2024" name="Chem. Sci.">
        <title>Discovery of megapolipeptins by genome mining of a Burkholderiales bacteria collection.</title>
        <authorList>
            <person name="Paulo B.S."/>
            <person name="Recchia M.J.J."/>
            <person name="Lee S."/>
            <person name="Fergusson C.H."/>
            <person name="Romanowski S.B."/>
            <person name="Hernandez A."/>
            <person name="Krull N."/>
            <person name="Liu D.Y."/>
            <person name="Cavanagh H."/>
            <person name="Bos A."/>
            <person name="Gray C.A."/>
            <person name="Murphy B.T."/>
            <person name="Linington R.G."/>
            <person name="Eustaquio A.S."/>
        </authorList>
    </citation>
    <scope>NUCLEOTIDE SEQUENCE [LARGE SCALE GENOMIC DNA]</scope>
    <source>
        <strain evidence="6 7">RL21-008-BIB-A</strain>
    </source>
</reference>
<feature type="signal peptide" evidence="4">
    <location>
        <begin position="1"/>
        <end position="21"/>
    </location>
</feature>
<comment type="caution">
    <text evidence="6">The sequence shown here is derived from an EMBL/GenBank/DDBJ whole genome shotgun (WGS) entry which is preliminary data.</text>
</comment>
<dbReference type="PANTHER" id="PTHR10827">
    <property type="entry name" value="RETICULOCALBIN"/>
    <property type="match status" value="1"/>
</dbReference>
<feature type="region of interest" description="Disordered" evidence="3">
    <location>
        <begin position="31"/>
        <end position="57"/>
    </location>
</feature>
<evidence type="ECO:0000313" key="6">
    <source>
        <dbReference type="EMBL" id="MFL9922901.1"/>
    </source>
</evidence>
<dbReference type="Proteomes" id="UP001629246">
    <property type="component" value="Unassembled WGS sequence"/>
</dbReference>
<proteinExistence type="predicted"/>
<name>A0ABW9A279_9BURK</name>
<accession>A0ABW9A279</accession>
<dbReference type="InterPro" id="IPR018247">
    <property type="entry name" value="EF_Hand_1_Ca_BS"/>
</dbReference>
<feature type="chain" id="PRO_5045263218" description="EF-hand domain-containing protein" evidence="4">
    <location>
        <begin position="22"/>
        <end position="181"/>
    </location>
</feature>
<evidence type="ECO:0000256" key="4">
    <source>
        <dbReference type="SAM" id="SignalP"/>
    </source>
</evidence>
<dbReference type="InterPro" id="IPR011992">
    <property type="entry name" value="EF-hand-dom_pair"/>
</dbReference>
<organism evidence="6 7">
    <name type="scientific">Herbaspirillum lusitanum</name>
    <dbReference type="NCBI Taxonomy" id="213312"/>
    <lineage>
        <taxon>Bacteria</taxon>
        <taxon>Pseudomonadati</taxon>
        <taxon>Pseudomonadota</taxon>
        <taxon>Betaproteobacteria</taxon>
        <taxon>Burkholderiales</taxon>
        <taxon>Oxalobacteraceae</taxon>
        <taxon>Herbaspirillum</taxon>
    </lineage>
</organism>
<dbReference type="Pfam" id="PF13202">
    <property type="entry name" value="EF-hand_5"/>
    <property type="match status" value="3"/>
</dbReference>